<keyword evidence="7" id="KW-1185">Reference proteome</keyword>
<evidence type="ECO:0000259" key="4">
    <source>
        <dbReference type="Pfam" id="PF02678"/>
    </source>
</evidence>
<dbReference type="InterPro" id="IPR012093">
    <property type="entry name" value="Pirin"/>
</dbReference>
<sequence>MSLQYLDNAVHDMGGFTVRRALPSGDRQHVGPFVFFDHIGPATFAPGEGIDVRPHPHIGLATVTYLFEGEIYHRDSLGNALPIRPGAVNWMVAGRGIVHSERTDDAERARQANLHGIQLWVGLPLELEETKPSFRHYPAEDIPGKVENGLDIRVITGDEFGLSSPVETQSPMFYTAVKAEQPSTLTLPARSDERAVYVAHGRVRLGGETVEAGQMALITDPGDLAMGIDAGAMFLYFGGQPLKGPRYKHWNFVSSSRERISQARDDWAEGRFDPVPGDDEFIPLPEKVRL</sequence>
<dbReference type="SUPFAM" id="SSF51182">
    <property type="entry name" value="RmlC-like cupins"/>
    <property type="match status" value="1"/>
</dbReference>
<feature type="domain" description="Pirin N-terminal" evidence="4">
    <location>
        <begin position="16"/>
        <end position="121"/>
    </location>
</feature>
<feature type="binding site" evidence="2">
    <location>
        <position position="55"/>
    </location>
    <ligand>
        <name>Fe cation</name>
        <dbReference type="ChEBI" id="CHEBI:24875"/>
    </ligand>
</feature>
<dbReference type="InterPro" id="IPR003829">
    <property type="entry name" value="Pirin_N_dom"/>
</dbReference>
<reference evidence="6 7" key="1">
    <citation type="submission" date="2019-09" db="EMBL/GenBank/DDBJ databases">
        <title>Wenzhouxiangella sp. Genome sequencing and assembly.</title>
        <authorList>
            <person name="Zhang R."/>
        </authorList>
    </citation>
    <scope>NUCLEOTIDE SEQUENCE [LARGE SCALE GENOMIC DNA]</scope>
    <source>
        <strain evidence="6 7">W260</strain>
    </source>
</reference>
<evidence type="ECO:0000256" key="1">
    <source>
        <dbReference type="ARBA" id="ARBA00008416"/>
    </source>
</evidence>
<keyword evidence="2" id="KW-0479">Metal-binding</keyword>
<dbReference type="AlphaFoldDB" id="A0A5N0TC54"/>
<evidence type="ECO:0000256" key="2">
    <source>
        <dbReference type="PIRSR" id="PIRSR006232-1"/>
    </source>
</evidence>
<proteinExistence type="inferred from homology"/>
<feature type="binding site" evidence="2">
    <location>
        <position position="99"/>
    </location>
    <ligand>
        <name>Fe cation</name>
        <dbReference type="ChEBI" id="CHEBI:24875"/>
    </ligand>
</feature>
<comment type="cofactor">
    <cofactor evidence="2">
        <name>Fe cation</name>
        <dbReference type="ChEBI" id="CHEBI:24875"/>
    </cofactor>
    <text evidence="2">Binds 1 Fe cation per subunit.</text>
</comment>
<gene>
    <name evidence="6" type="ORF">F3N42_05120</name>
</gene>
<evidence type="ECO:0000313" key="6">
    <source>
        <dbReference type="EMBL" id="KAA9132602.1"/>
    </source>
</evidence>
<dbReference type="Gene3D" id="2.60.120.10">
    <property type="entry name" value="Jelly Rolls"/>
    <property type="match status" value="2"/>
</dbReference>
<feature type="binding site" evidence="2">
    <location>
        <position position="101"/>
    </location>
    <ligand>
        <name>Fe cation</name>
        <dbReference type="ChEBI" id="CHEBI:24875"/>
    </ligand>
</feature>
<dbReference type="InterPro" id="IPR014710">
    <property type="entry name" value="RmlC-like_jellyroll"/>
</dbReference>
<organism evidence="6 7">
    <name type="scientific">Marinihelvus fidelis</name>
    <dbReference type="NCBI Taxonomy" id="2613842"/>
    <lineage>
        <taxon>Bacteria</taxon>
        <taxon>Pseudomonadati</taxon>
        <taxon>Pseudomonadota</taxon>
        <taxon>Gammaproteobacteria</taxon>
        <taxon>Chromatiales</taxon>
        <taxon>Wenzhouxiangellaceae</taxon>
        <taxon>Marinihelvus</taxon>
    </lineage>
</organism>
<comment type="similarity">
    <text evidence="1 3">Belongs to the pirin family.</text>
</comment>
<feature type="domain" description="Pirin C-terminal" evidence="5">
    <location>
        <begin position="175"/>
        <end position="273"/>
    </location>
</feature>
<accession>A0A5N0TC54</accession>
<dbReference type="RefSeq" id="WP_150863311.1">
    <property type="nucleotide sequence ID" value="NZ_VYXP01000003.1"/>
</dbReference>
<dbReference type="EMBL" id="VYXP01000003">
    <property type="protein sequence ID" value="KAA9132602.1"/>
    <property type="molecule type" value="Genomic_DNA"/>
</dbReference>
<evidence type="ECO:0000313" key="7">
    <source>
        <dbReference type="Proteomes" id="UP000325372"/>
    </source>
</evidence>
<dbReference type="GO" id="GO:0046872">
    <property type="term" value="F:metal ion binding"/>
    <property type="evidence" value="ECO:0007669"/>
    <property type="project" value="UniProtKB-KW"/>
</dbReference>
<keyword evidence="2" id="KW-0408">Iron</keyword>
<evidence type="ECO:0000256" key="3">
    <source>
        <dbReference type="RuleBase" id="RU003457"/>
    </source>
</evidence>
<comment type="caution">
    <text evidence="6">The sequence shown here is derived from an EMBL/GenBank/DDBJ whole genome shotgun (WGS) entry which is preliminary data.</text>
</comment>
<dbReference type="PIRSF" id="PIRSF006232">
    <property type="entry name" value="Pirin"/>
    <property type="match status" value="1"/>
</dbReference>
<dbReference type="Proteomes" id="UP000325372">
    <property type="component" value="Unassembled WGS sequence"/>
</dbReference>
<dbReference type="Pfam" id="PF02678">
    <property type="entry name" value="Pirin"/>
    <property type="match status" value="1"/>
</dbReference>
<dbReference type="InterPro" id="IPR011051">
    <property type="entry name" value="RmlC_Cupin_sf"/>
</dbReference>
<feature type="binding site" evidence="2">
    <location>
        <position position="57"/>
    </location>
    <ligand>
        <name>Fe cation</name>
        <dbReference type="ChEBI" id="CHEBI:24875"/>
    </ligand>
</feature>
<dbReference type="InterPro" id="IPR008778">
    <property type="entry name" value="Pirin_C_dom"/>
</dbReference>
<dbReference type="PANTHER" id="PTHR13903:SF8">
    <property type="entry name" value="PIRIN"/>
    <property type="match status" value="1"/>
</dbReference>
<name>A0A5N0TC54_9GAMM</name>
<dbReference type="CDD" id="cd02909">
    <property type="entry name" value="cupin_pirin_N"/>
    <property type="match status" value="1"/>
</dbReference>
<dbReference type="PANTHER" id="PTHR13903">
    <property type="entry name" value="PIRIN-RELATED"/>
    <property type="match status" value="1"/>
</dbReference>
<evidence type="ECO:0000259" key="5">
    <source>
        <dbReference type="Pfam" id="PF05726"/>
    </source>
</evidence>
<dbReference type="Pfam" id="PF05726">
    <property type="entry name" value="Pirin_C"/>
    <property type="match status" value="1"/>
</dbReference>
<protein>
    <submittedName>
        <fullName evidence="6">Pirin family protein</fullName>
    </submittedName>
</protein>